<evidence type="ECO:0000313" key="4">
    <source>
        <dbReference type="Proteomes" id="UP001153069"/>
    </source>
</evidence>
<feature type="region of interest" description="Disordered" evidence="2">
    <location>
        <begin position="1"/>
        <end position="96"/>
    </location>
</feature>
<feature type="compositionally biased region" description="Acidic residues" evidence="2">
    <location>
        <begin position="340"/>
        <end position="351"/>
    </location>
</feature>
<feature type="region of interest" description="Disordered" evidence="2">
    <location>
        <begin position="328"/>
        <end position="366"/>
    </location>
</feature>
<proteinExistence type="predicted"/>
<feature type="compositionally biased region" description="Low complexity" evidence="2">
    <location>
        <begin position="234"/>
        <end position="244"/>
    </location>
</feature>
<dbReference type="AlphaFoldDB" id="A0A9N8DSC3"/>
<reference evidence="3" key="1">
    <citation type="submission" date="2020-06" db="EMBL/GenBank/DDBJ databases">
        <authorList>
            <consortium name="Plant Systems Biology data submission"/>
        </authorList>
    </citation>
    <scope>NUCLEOTIDE SEQUENCE</scope>
    <source>
        <strain evidence="3">D6</strain>
    </source>
</reference>
<dbReference type="OrthoDB" id="203613at2759"/>
<dbReference type="Proteomes" id="UP001153069">
    <property type="component" value="Unassembled WGS sequence"/>
</dbReference>
<feature type="region of interest" description="Disordered" evidence="2">
    <location>
        <begin position="202"/>
        <end position="281"/>
    </location>
</feature>
<evidence type="ECO:0000313" key="3">
    <source>
        <dbReference type="EMBL" id="CAB9506069.1"/>
    </source>
</evidence>
<organism evidence="3 4">
    <name type="scientific">Seminavis robusta</name>
    <dbReference type="NCBI Taxonomy" id="568900"/>
    <lineage>
        <taxon>Eukaryota</taxon>
        <taxon>Sar</taxon>
        <taxon>Stramenopiles</taxon>
        <taxon>Ochrophyta</taxon>
        <taxon>Bacillariophyta</taxon>
        <taxon>Bacillariophyceae</taxon>
        <taxon>Bacillariophycidae</taxon>
        <taxon>Naviculales</taxon>
        <taxon>Naviculaceae</taxon>
        <taxon>Seminavis</taxon>
    </lineage>
</organism>
<evidence type="ECO:0000256" key="2">
    <source>
        <dbReference type="SAM" id="MobiDB-lite"/>
    </source>
</evidence>
<feature type="coiled-coil region" evidence="1">
    <location>
        <begin position="110"/>
        <end position="158"/>
    </location>
</feature>
<feature type="region of interest" description="Disordered" evidence="2">
    <location>
        <begin position="384"/>
        <end position="414"/>
    </location>
</feature>
<feature type="compositionally biased region" description="Basic and acidic residues" evidence="2">
    <location>
        <begin position="202"/>
        <end position="214"/>
    </location>
</feature>
<accession>A0A9N8DSC3</accession>
<dbReference type="EMBL" id="CAICTM010000252">
    <property type="protein sequence ID" value="CAB9506069.1"/>
    <property type="molecule type" value="Genomic_DNA"/>
</dbReference>
<feature type="compositionally biased region" description="Gly residues" evidence="2">
    <location>
        <begin position="1"/>
        <end position="13"/>
    </location>
</feature>
<sequence>MNNDGENGGGGGPHNMLYGQPQHLQVPPPQQQDANYSTTPGHPPQQQPQHAIPGTNPTPTFGAHSILMNNATAGNRRRPGEDDPPPDQLRTGMQPTPLFERLVTEEVQELKAYARIIENQNRRLAELERVHGDLEVRLEQECKARMRLEATLEQHELAWNERYSKLEKERDHWKEVVQLEQTKNSRLIEQVVRKEKDIQKMLQRKYDQPPREGAHYNQSGRSFRQGPNEKERSITPNSSSRSPSLDQQKSPHEILFDNGPAEAAHPNNDPDKPRSTSPESYREGFIEDHHCDLDASKKSLVLGSRVWEDTLTKSNSEILVVDEATVAEPATPERRPLVENVEDTEKNEEEDGGGKPTSRLSDSSSALHRLSAWSSSMRSSMISFNPLSRPAQEPPPDWEIPKPGFKHAETQTLI</sequence>
<keyword evidence="4" id="KW-1185">Reference proteome</keyword>
<feature type="compositionally biased region" description="Low complexity" evidence="2">
    <location>
        <begin position="14"/>
        <end position="25"/>
    </location>
</feature>
<comment type="caution">
    <text evidence="3">The sequence shown here is derived from an EMBL/GenBank/DDBJ whole genome shotgun (WGS) entry which is preliminary data.</text>
</comment>
<feature type="compositionally biased region" description="Basic and acidic residues" evidence="2">
    <location>
        <begin position="268"/>
        <end position="281"/>
    </location>
</feature>
<keyword evidence="1" id="KW-0175">Coiled coil</keyword>
<protein>
    <submittedName>
        <fullName evidence="3">GCC2 and GCC3</fullName>
    </submittedName>
</protein>
<gene>
    <name evidence="3" type="ORF">SEMRO_253_G099770.1</name>
</gene>
<name>A0A9N8DSC3_9STRA</name>
<evidence type="ECO:0000256" key="1">
    <source>
        <dbReference type="SAM" id="Coils"/>
    </source>
</evidence>